<dbReference type="Proteomes" id="UP000002522">
    <property type="component" value="Chromosome"/>
</dbReference>
<reference evidence="1 2" key="1">
    <citation type="journal article" date="2002" name="Nucleic Acids Res.">
        <title>The complete genomic sequence of Mycoplasma penetrans, an intracellular bacterial pathogen in humans.</title>
        <authorList>
            <person name="Sasaki Y."/>
            <person name="Ishikawa J."/>
            <person name="Yamashita A."/>
            <person name="Oshima K."/>
            <person name="Kenri T."/>
            <person name="Furuya K."/>
            <person name="Yoshino C."/>
            <person name="Horino A."/>
            <person name="Shiba T."/>
            <person name="Sasaki T."/>
            <person name="Hattori M."/>
        </authorList>
    </citation>
    <scope>NUCLEOTIDE SEQUENCE [LARGE SCALE GENOMIC DNA]</scope>
    <source>
        <strain evidence="1 2">HF-2</strain>
    </source>
</reference>
<dbReference type="Pfam" id="PF07668">
    <property type="entry name" value="MpPF1"/>
    <property type="match status" value="1"/>
</dbReference>
<dbReference type="KEGG" id="mpe:MYPE6525"/>
<sequence>MQIPVSDLNLVISNLSVTVKGTNVTETTLETNFTYNIGINSASNYEEPTNKPSITQAQSQTLDANVILEKLGYVTASSGTPTTYTVNNDTIVKALGVYNVTFTNTGATVTEKTDANNAANQKTYTITLNATPNDGHVWEDATNTSKPITFDAILGITTA</sequence>
<name>Q8EVB4_MALP2</name>
<dbReference type="HOGENOM" id="CLU_1658861_0_0_14"/>
<keyword evidence="1" id="KW-0449">Lipoprotein</keyword>
<evidence type="ECO:0000313" key="2">
    <source>
        <dbReference type="Proteomes" id="UP000002522"/>
    </source>
</evidence>
<dbReference type="EMBL" id="BA000026">
    <property type="protein sequence ID" value="BAC44443.1"/>
    <property type="molecule type" value="Genomic_DNA"/>
</dbReference>
<dbReference type="InterPro" id="IPR011653">
    <property type="entry name" value="Lipoprotein_p35"/>
</dbReference>
<dbReference type="InParanoid" id="Q8EVB4"/>
<protein>
    <submittedName>
        <fullName evidence="1">P35 lipoprotein homolog</fullName>
    </submittedName>
</protein>
<gene>
    <name evidence="1" type="ordered locus">MYPE6525</name>
</gene>
<evidence type="ECO:0000313" key="1">
    <source>
        <dbReference type="EMBL" id="BAC44443.1"/>
    </source>
</evidence>
<proteinExistence type="predicted"/>
<keyword evidence="2" id="KW-1185">Reference proteome</keyword>
<dbReference type="STRING" id="272633.gene:10731772"/>
<accession>Q8EVB4</accession>
<dbReference type="AlphaFoldDB" id="Q8EVB4"/>
<organism evidence="1 2">
    <name type="scientific">Malacoplasma penetrans (strain HF-2)</name>
    <name type="common">Mycoplasma penetrans</name>
    <dbReference type="NCBI Taxonomy" id="272633"/>
    <lineage>
        <taxon>Bacteria</taxon>
        <taxon>Bacillati</taxon>
        <taxon>Mycoplasmatota</taxon>
        <taxon>Mycoplasmoidales</taxon>
        <taxon>Mycoplasmoidaceae</taxon>
        <taxon>Malacoplasma</taxon>
    </lineage>
</organism>
<dbReference type="GO" id="GO:0016020">
    <property type="term" value="C:membrane"/>
    <property type="evidence" value="ECO:0007669"/>
    <property type="project" value="InterPro"/>
</dbReference>